<feature type="domain" description="Fibronectin type-III" evidence="4">
    <location>
        <begin position="519"/>
        <end position="611"/>
    </location>
</feature>
<feature type="domain" description="Fibronectin type-III" evidence="4">
    <location>
        <begin position="349"/>
        <end position="436"/>
    </location>
</feature>
<reference evidence="5" key="1">
    <citation type="submission" date="2019-01" db="EMBL/GenBank/DDBJ databases">
        <title>Life at home and on the roam: genomic adaptions reflect the dual lifestyle of an intracellular, facultative symbiont.</title>
        <authorList>
            <person name="Burgsdorf I."/>
            <person name="Handley K.M."/>
            <person name="Bar-Shalom R."/>
            <person name="Erwin P.M."/>
            <person name="Steindler L."/>
        </authorList>
    </citation>
    <scope>NUCLEOTIDE SEQUENCE</scope>
    <source>
        <strain evidence="5">277cV_02524</strain>
    </source>
</reference>
<dbReference type="InterPro" id="IPR050964">
    <property type="entry name" value="Striated_Muscle_Regulatory"/>
</dbReference>
<evidence type="ECO:0000256" key="3">
    <source>
        <dbReference type="SAM" id="SignalP"/>
    </source>
</evidence>
<evidence type="ECO:0000259" key="4">
    <source>
        <dbReference type="PROSITE" id="PS50853"/>
    </source>
</evidence>
<evidence type="ECO:0000256" key="1">
    <source>
        <dbReference type="ARBA" id="ARBA00022737"/>
    </source>
</evidence>
<dbReference type="Pfam" id="PF00041">
    <property type="entry name" value="fn3"/>
    <property type="match status" value="4"/>
</dbReference>
<dbReference type="PANTHER" id="PTHR13817:SF173">
    <property type="entry name" value="FRAZZLED"/>
    <property type="match status" value="1"/>
</dbReference>
<keyword evidence="1" id="KW-0677">Repeat</keyword>
<dbReference type="PANTHER" id="PTHR13817">
    <property type="entry name" value="TITIN"/>
    <property type="match status" value="1"/>
</dbReference>
<dbReference type="SUPFAM" id="SSF49265">
    <property type="entry name" value="Fibronectin type III"/>
    <property type="match status" value="3"/>
</dbReference>
<sequence>MKLINQQPPTSSLFVRLIQQLIVLAAALQMAPLPAQAQAIHRIGLPYNIFAGLFRLTDLHLDGSPDSSHGNAFPLNAASLTQAAPFNGTAHTPETPQGPASTAPALTTDLTDPTASILLAAIPEAETTGAFQFSPSEVTASASSFSGYGTAADNVPGLDMASPVLLAQASVPHAPANLKAAPDHGRVWLTWDSPTGPIPTGYEISSDGGANFTQQISDGSRRWTWVFGLTNGTTYNFVVRAVNDYGHGPSATVSATPISKAPNAPENLYATPNDGQVWLAWGAITGPTPTGYEISSDGGANFTHYNGAFRGRWISGLTNGTTYNFVVRAVNDYGHGPSSTVTATPLFSAPTNLTATAGDGDVVLHWSEATTKTNQSITGYQLKTNNGSFQTIPNSGSGGANRTSYTRTNLTNGTTYSFKVRAIHGRESTSVTAKPLFAALSGLTATAADTEVTLSWDDPTDSSISGYELSINGGTYSSISGSDATTTSHTVTGLTNGTTYSFAVRAENGKPPSSAVSAKPLFARLTGLTATAGDTEVSLSWDDPGDSSISGYELSIDGGTYSSISGSDATTTSHTVTGLTNGTSYKFRVRAKNGKPPSSAVSAKPLFAPLTGLTATAGDTEVSLSWDDPNDSTISGYKLSLYGGTYSSISGSDATTTSHTV</sequence>
<feature type="chain" id="PRO_5026045199" evidence="3">
    <location>
        <begin position="38"/>
        <end position="661"/>
    </location>
</feature>
<dbReference type="InterPro" id="IPR003961">
    <property type="entry name" value="FN3_dom"/>
</dbReference>
<dbReference type="CDD" id="cd00063">
    <property type="entry name" value="FN3"/>
    <property type="match status" value="5"/>
</dbReference>
<dbReference type="EMBL" id="MK422188">
    <property type="protein sequence ID" value="QCB65159.1"/>
    <property type="molecule type" value="Genomic_DNA"/>
</dbReference>
<protein>
    <submittedName>
        <fullName evidence="5">Fibronectin type III domain protein</fullName>
    </submittedName>
</protein>
<feature type="non-terminal residue" evidence="5">
    <location>
        <position position="661"/>
    </location>
</feature>
<proteinExistence type="predicted"/>
<feature type="region of interest" description="Disordered" evidence="2">
    <location>
        <begin position="86"/>
        <end position="107"/>
    </location>
</feature>
<dbReference type="Gene3D" id="2.60.40.10">
    <property type="entry name" value="Immunoglobulins"/>
    <property type="match status" value="6"/>
</dbReference>
<name>A0A4D6FTU4_9CHRO</name>
<dbReference type="AlphaFoldDB" id="A0A4D6FTU4"/>
<evidence type="ECO:0000256" key="2">
    <source>
        <dbReference type="SAM" id="MobiDB-lite"/>
    </source>
</evidence>
<feature type="signal peptide" evidence="3">
    <location>
        <begin position="1"/>
        <end position="37"/>
    </location>
</feature>
<feature type="non-terminal residue" evidence="5">
    <location>
        <position position="1"/>
    </location>
</feature>
<accession>A0A4D6FTU4</accession>
<keyword evidence="3" id="KW-0732">Signal</keyword>
<dbReference type="PRINTS" id="PR00014">
    <property type="entry name" value="FNTYPEIII"/>
</dbReference>
<organism evidence="5">
    <name type="scientific">Aphanocapsa feldmannii 277cV_02524</name>
    <dbReference type="NCBI Taxonomy" id="2569826"/>
    <lineage>
        <taxon>Bacteria</taxon>
        <taxon>Bacillati</taxon>
        <taxon>Cyanobacteriota</taxon>
        <taxon>Cyanophyceae</taxon>
        <taxon>Oscillatoriophycideae</taxon>
        <taxon>Chroococcales</taxon>
        <taxon>Microcystaceae</taxon>
        <taxon>Aphanocapsa</taxon>
        <taxon>Aphanocapsa feldmannii 277cV</taxon>
    </lineage>
</organism>
<dbReference type="InterPro" id="IPR036116">
    <property type="entry name" value="FN3_sf"/>
</dbReference>
<dbReference type="InterPro" id="IPR013783">
    <property type="entry name" value="Ig-like_fold"/>
</dbReference>
<dbReference type="PROSITE" id="PS50853">
    <property type="entry name" value="FN3"/>
    <property type="match status" value="3"/>
</dbReference>
<evidence type="ECO:0000313" key="5">
    <source>
        <dbReference type="EMBL" id="QCB65159.1"/>
    </source>
</evidence>
<dbReference type="SMART" id="SM00060">
    <property type="entry name" value="FN3"/>
    <property type="match status" value="5"/>
</dbReference>
<feature type="domain" description="Fibronectin type-III" evidence="4">
    <location>
        <begin position="171"/>
        <end position="264"/>
    </location>
</feature>